<dbReference type="Proteomes" id="UP000309566">
    <property type="component" value="Unassembled WGS sequence"/>
</dbReference>
<organism evidence="1 2">
    <name type="scientific">Bacteroides caecimuris</name>
    <dbReference type="NCBI Taxonomy" id="1796613"/>
    <lineage>
        <taxon>Bacteria</taxon>
        <taxon>Pseudomonadati</taxon>
        <taxon>Bacteroidota</taxon>
        <taxon>Bacteroidia</taxon>
        <taxon>Bacteroidales</taxon>
        <taxon>Bacteroidaceae</taxon>
        <taxon>Bacteroides</taxon>
    </lineage>
</organism>
<proteinExistence type="predicted"/>
<dbReference type="AlphaFoldDB" id="A0A4S2D924"/>
<reference evidence="1 2" key="1">
    <citation type="submission" date="2019-04" db="EMBL/GenBank/DDBJ databases">
        <title>Microbes associate with the intestines of laboratory mice.</title>
        <authorList>
            <person name="Navarre W."/>
            <person name="Wong E."/>
            <person name="Huang K."/>
            <person name="Tropini C."/>
            <person name="Ng K."/>
            <person name="Yu B."/>
        </authorList>
    </citation>
    <scope>NUCLEOTIDE SEQUENCE [LARGE SCALE GENOMIC DNA]</scope>
    <source>
        <strain evidence="1 2">NM63_1-25</strain>
    </source>
</reference>
<evidence type="ECO:0000313" key="2">
    <source>
        <dbReference type="Proteomes" id="UP000309566"/>
    </source>
</evidence>
<gene>
    <name evidence="1" type="ORF">E5353_07060</name>
</gene>
<dbReference type="EMBL" id="SRYX01000020">
    <property type="protein sequence ID" value="TGY38248.1"/>
    <property type="molecule type" value="Genomic_DNA"/>
</dbReference>
<evidence type="ECO:0000313" key="1">
    <source>
        <dbReference type="EMBL" id="TGY38248.1"/>
    </source>
</evidence>
<protein>
    <submittedName>
        <fullName evidence="1">Uncharacterized protein</fullName>
    </submittedName>
</protein>
<dbReference type="RefSeq" id="WP_135999374.1">
    <property type="nucleotide sequence ID" value="NZ_CAJUNY010000010.1"/>
</dbReference>
<accession>A0A4S2D924</accession>
<comment type="caution">
    <text evidence="1">The sequence shown here is derived from an EMBL/GenBank/DDBJ whole genome shotgun (WGS) entry which is preliminary data.</text>
</comment>
<name>A0A4S2D924_9BACE</name>
<sequence length="88" mass="10415">MNKYQLYTTSAWEAAKPSGVSYTRFFYTKHSGEVRKVYGTVTVMKHIVVNGERKLVRCVRKVQWDGYGRCSIGIHNLRKRRYDIHFKL</sequence>